<dbReference type="PRINTS" id="PR00302">
    <property type="entry name" value="LUPUSLA"/>
</dbReference>
<dbReference type="CDD" id="cd12291">
    <property type="entry name" value="RRM1_La"/>
    <property type="match status" value="1"/>
</dbReference>
<feature type="domain" description="RRM" evidence="6">
    <location>
        <begin position="110"/>
        <end position="213"/>
    </location>
</feature>
<dbReference type="PANTHER" id="PTHR22792">
    <property type="entry name" value="LUPUS LA PROTEIN-RELATED"/>
    <property type="match status" value="1"/>
</dbReference>
<evidence type="ECO:0000259" key="6">
    <source>
        <dbReference type="PROSITE" id="PS50102"/>
    </source>
</evidence>
<dbReference type="InterPro" id="IPR036390">
    <property type="entry name" value="WH_DNA-bd_sf"/>
</dbReference>
<sequence>MADTAAQPLAADASDAELQKKALHQIEFYFRDSNLPFDRFMWALHTKHPENWVPISTVASFKRMRPFHTRGLPWIVDALRKSEGLLEVDEAGENVRRKTEVLPPKGQLERSVYAKNFDTTEPAGLQAELEAFFAQYGNVNAVRMRRDIHKKFKGSVFCEFQHEEYAKAFLDQVPAPSFNGVKLLIMSKKDYCEMKIREKGLDPSTLKLEEAYTPAEYRGFNAFKQKALAEKKEKGLEDETKKLSGDLYFDYGKTRIKIQPDGTVDEKDAKWEPRSALKYTGAGEGQNLPSWNWAEVKRPLKDHFARLPYVKVAGGDSGFLGFSRTINDDDVELVKSKLPEIAGKEVTWSRPSEEEERKFQLERIAELAKQTIEKSNKPGRGGKAGGRGGGRGAGASGGRGRGGRGGGRGGRSGGSKSQAKGEVKDEAKGEVKGDVKDDIKTDAQEDIKADVKAEAKEDAKTKAKEAVKMETRVDVKMAEAREDVKPEVKVEATGEKRKADEEPSAAGPSKKAKPEES</sequence>
<dbReference type="GO" id="GO:0005634">
    <property type="term" value="C:nucleus"/>
    <property type="evidence" value="ECO:0007669"/>
    <property type="project" value="UniProtKB-SubCell"/>
</dbReference>
<dbReference type="InterPro" id="IPR002344">
    <property type="entry name" value="Lupus_La"/>
</dbReference>
<dbReference type="SMART" id="SM00360">
    <property type="entry name" value="RRM"/>
    <property type="match status" value="1"/>
</dbReference>
<keyword evidence="9" id="KW-1185">Reference proteome</keyword>
<evidence type="ECO:0000256" key="3">
    <source>
        <dbReference type="ARBA" id="ARBA00023242"/>
    </source>
</evidence>
<dbReference type="AlphaFoldDB" id="A0A067MI49"/>
<comment type="subcellular location">
    <subcellularLocation>
        <location evidence="1">Nucleus</location>
    </subcellularLocation>
</comment>
<evidence type="ECO:0000313" key="8">
    <source>
        <dbReference type="EMBL" id="KDQ11241.1"/>
    </source>
</evidence>
<feature type="region of interest" description="Disordered" evidence="5">
    <location>
        <begin position="477"/>
        <end position="517"/>
    </location>
</feature>
<dbReference type="PANTHER" id="PTHR22792:SF140">
    <property type="entry name" value="ACHILLES, ISOFORM A"/>
    <property type="match status" value="1"/>
</dbReference>
<dbReference type="SUPFAM" id="SSF46785">
    <property type="entry name" value="Winged helix' DNA-binding domain"/>
    <property type="match status" value="1"/>
</dbReference>
<dbReference type="GO" id="GO:1990904">
    <property type="term" value="C:ribonucleoprotein complex"/>
    <property type="evidence" value="ECO:0007669"/>
    <property type="project" value="InterPro"/>
</dbReference>
<dbReference type="InterPro" id="IPR000504">
    <property type="entry name" value="RRM_dom"/>
</dbReference>
<dbReference type="Pfam" id="PF05383">
    <property type="entry name" value="La"/>
    <property type="match status" value="1"/>
</dbReference>
<feature type="compositionally biased region" description="Basic and acidic residues" evidence="5">
    <location>
        <begin position="419"/>
        <end position="450"/>
    </location>
</feature>
<dbReference type="InterPro" id="IPR045180">
    <property type="entry name" value="La_dom_prot"/>
</dbReference>
<dbReference type="Proteomes" id="UP000027195">
    <property type="component" value="Unassembled WGS sequence"/>
</dbReference>
<accession>A0A067MI49</accession>
<dbReference type="STRING" id="930990.A0A067MI49"/>
<dbReference type="SMART" id="SM00715">
    <property type="entry name" value="LA"/>
    <property type="match status" value="1"/>
</dbReference>
<dbReference type="GO" id="GO:0006396">
    <property type="term" value="P:RNA processing"/>
    <property type="evidence" value="ECO:0007669"/>
    <property type="project" value="InterPro"/>
</dbReference>
<evidence type="ECO:0000256" key="2">
    <source>
        <dbReference type="ARBA" id="ARBA00022884"/>
    </source>
</evidence>
<dbReference type="OrthoDB" id="439993at2759"/>
<evidence type="ECO:0000259" key="7">
    <source>
        <dbReference type="PROSITE" id="PS50961"/>
    </source>
</evidence>
<dbReference type="Pfam" id="PF00076">
    <property type="entry name" value="RRM_1"/>
    <property type="match status" value="1"/>
</dbReference>
<feature type="region of interest" description="Disordered" evidence="5">
    <location>
        <begin position="369"/>
        <end position="450"/>
    </location>
</feature>
<proteinExistence type="predicted"/>
<dbReference type="HOGENOM" id="CLU_035334_0_0_1"/>
<dbReference type="PROSITE" id="PS50102">
    <property type="entry name" value="RRM"/>
    <property type="match status" value="1"/>
</dbReference>
<dbReference type="InterPro" id="IPR035979">
    <property type="entry name" value="RBD_domain_sf"/>
</dbReference>
<dbReference type="GO" id="GO:0003729">
    <property type="term" value="F:mRNA binding"/>
    <property type="evidence" value="ECO:0007669"/>
    <property type="project" value="TreeGrafter"/>
</dbReference>
<name>A0A067MI49_BOTB1</name>
<reference evidence="9" key="1">
    <citation type="journal article" date="2014" name="Proc. Natl. Acad. Sci. U.S.A.">
        <title>Extensive sampling of basidiomycete genomes demonstrates inadequacy of the white-rot/brown-rot paradigm for wood decay fungi.</title>
        <authorList>
            <person name="Riley R."/>
            <person name="Salamov A.A."/>
            <person name="Brown D.W."/>
            <person name="Nagy L.G."/>
            <person name="Floudas D."/>
            <person name="Held B.W."/>
            <person name="Levasseur A."/>
            <person name="Lombard V."/>
            <person name="Morin E."/>
            <person name="Otillar R."/>
            <person name="Lindquist E.A."/>
            <person name="Sun H."/>
            <person name="LaButti K.M."/>
            <person name="Schmutz J."/>
            <person name="Jabbour D."/>
            <person name="Luo H."/>
            <person name="Baker S.E."/>
            <person name="Pisabarro A.G."/>
            <person name="Walton J.D."/>
            <person name="Blanchette R.A."/>
            <person name="Henrissat B."/>
            <person name="Martin F."/>
            <person name="Cullen D."/>
            <person name="Hibbett D.S."/>
            <person name="Grigoriev I.V."/>
        </authorList>
    </citation>
    <scope>NUCLEOTIDE SEQUENCE [LARGE SCALE GENOMIC DNA]</scope>
    <source>
        <strain evidence="9">FD-172 SS1</strain>
    </source>
</reference>
<evidence type="ECO:0000256" key="1">
    <source>
        <dbReference type="ARBA" id="ARBA00004123"/>
    </source>
</evidence>
<dbReference type="InterPro" id="IPR012677">
    <property type="entry name" value="Nucleotide-bd_a/b_plait_sf"/>
</dbReference>
<protein>
    <recommendedName>
        <fullName evidence="10">HTH La-type RNA-binding domain-containing protein</fullName>
    </recommendedName>
</protein>
<feature type="compositionally biased region" description="Gly residues" evidence="5">
    <location>
        <begin position="379"/>
        <end position="413"/>
    </location>
</feature>
<gene>
    <name evidence="8" type="ORF">BOTBODRAFT_35542</name>
</gene>
<feature type="domain" description="HTH La-type RNA-binding" evidence="7">
    <location>
        <begin position="12"/>
        <end position="106"/>
    </location>
</feature>
<dbReference type="PROSITE" id="PS50961">
    <property type="entry name" value="HTH_LA"/>
    <property type="match status" value="1"/>
</dbReference>
<keyword evidence="2 4" id="KW-0694">RNA-binding</keyword>
<dbReference type="Gene3D" id="1.10.10.10">
    <property type="entry name" value="Winged helix-like DNA-binding domain superfamily/Winged helix DNA-binding domain"/>
    <property type="match status" value="1"/>
</dbReference>
<organism evidence="8 9">
    <name type="scientific">Botryobasidium botryosum (strain FD-172 SS1)</name>
    <dbReference type="NCBI Taxonomy" id="930990"/>
    <lineage>
        <taxon>Eukaryota</taxon>
        <taxon>Fungi</taxon>
        <taxon>Dikarya</taxon>
        <taxon>Basidiomycota</taxon>
        <taxon>Agaricomycotina</taxon>
        <taxon>Agaricomycetes</taxon>
        <taxon>Cantharellales</taxon>
        <taxon>Botryobasidiaceae</taxon>
        <taxon>Botryobasidium</taxon>
    </lineage>
</organism>
<evidence type="ECO:0000256" key="5">
    <source>
        <dbReference type="SAM" id="MobiDB-lite"/>
    </source>
</evidence>
<evidence type="ECO:0000313" key="9">
    <source>
        <dbReference type="Proteomes" id="UP000027195"/>
    </source>
</evidence>
<evidence type="ECO:0008006" key="10">
    <source>
        <dbReference type="Google" id="ProtNLM"/>
    </source>
</evidence>
<feature type="compositionally biased region" description="Basic and acidic residues" evidence="5">
    <location>
        <begin position="477"/>
        <end position="501"/>
    </location>
</feature>
<dbReference type="InterPro" id="IPR036388">
    <property type="entry name" value="WH-like_DNA-bd_sf"/>
</dbReference>
<dbReference type="Gene3D" id="3.30.70.330">
    <property type="match status" value="1"/>
</dbReference>
<dbReference type="EMBL" id="KL198060">
    <property type="protein sequence ID" value="KDQ11241.1"/>
    <property type="molecule type" value="Genomic_DNA"/>
</dbReference>
<evidence type="ECO:0000256" key="4">
    <source>
        <dbReference type="PROSITE-ProRule" id="PRU00332"/>
    </source>
</evidence>
<dbReference type="InParanoid" id="A0A067MI49"/>
<keyword evidence="3" id="KW-0539">Nucleus</keyword>
<dbReference type="SUPFAM" id="SSF54928">
    <property type="entry name" value="RNA-binding domain, RBD"/>
    <property type="match status" value="1"/>
</dbReference>
<dbReference type="InterPro" id="IPR006630">
    <property type="entry name" value="La_HTH"/>
</dbReference>